<evidence type="ECO:0000259" key="1">
    <source>
        <dbReference type="Pfam" id="PF12697"/>
    </source>
</evidence>
<dbReference type="KEGG" id="sesp:BN6_51090"/>
<protein>
    <recommendedName>
        <fullName evidence="1">AB hydrolase-1 domain-containing protein</fullName>
    </recommendedName>
</protein>
<dbReference type="PATRIC" id="fig|1179773.3.peg.5133"/>
<feature type="domain" description="AB hydrolase-1" evidence="1">
    <location>
        <begin position="59"/>
        <end position="243"/>
    </location>
</feature>
<dbReference type="AlphaFoldDB" id="K0JWY1"/>
<keyword evidence="3" id="KW-1185">Reference proteome</keyword>
<name>K0JWY1_SACES</name>
<sequence>MPLPRISAAGRLHTPGGWVEYVVEGVGEPVTVVGHGLAKTIPETRPFLGGTEGSRAYLHFRGHGGSPLPRPPWSRADLVAELRVVADHTAATRGVGVSMSCGLFLDLVLADPARFERLVLVLPPALLDEPGAERPALARPHRTGPAGLGAVVDALTDAQPSWMNRIDPRRLAATSMARELIGRPELFDCMDALAEPRPGFSLDDLAAVEAPVLIVGQEDDRAHPLAVAEDLAAAFPRGTLRVIGECPSFAAYTRRIGAVVAEFLDAGAGRAVSA</sequence>
<organism evidence="2 3">
    <name type="scientific">Saccharothrix espanaensis (strain ATCC 51144 / DSM 44229 / JCM 9112 / NBRC 15066 / NRRL 15764)</name>
    <dbReference type="NCBI Taxonomy" id="1179773"/>
    <lineage>
        <taxon>Bacteria</taxon>
        <taxon>Bacillati</taxon>
        <taxon>Actinomycetota</taxon>
        <taxon>Actinomycetes</taxon>
        <taxon>Pseudonocardiales</taxon>
        <taxon>Pseudonocardiaceae</taxon>
        <taxon>Saccharothrix</taxon>
    </lineage>
</organism>
<dbReference type="EMBL" id="HE804045">
    <property type="protein sequence ID" value="CCH32375.1"/>
    <property type="molecule type" value="Genomic_DNA"/>
</dbReference>
<dbReference type="HOGENOM" id="CLU_081826_0_0_11"/>
<dbReference type="Proteomes" id="UP000006281">
    <property type="component" value="Chromosome"/>
</dbReference>
<dbReference type="BioCyc" id="SESP1179773:BN6_RS24720-MONOMER"/>
<dbReference type="RefSeq" id="WP_015102487.1">
    <property type="nucleotide sequence ID" value="NC_019673.1"/>
</dbReference>
<dbReference type="Gene3D" id="3.40.50.1820">
    <property type="entry name" value="alpha/beta hydrolase"/>
    <property type="match status" value="1"/>
</dbReference>
<evidence type="ECO:0000313" key="3">
    <source>
        <dbReference type="Proteomes" id="UP000006281"/>
    </source>
</evidence>
<gene>
    <name evidence="2" type="ordered locus">BN6_51090</name>
</gene>
<dbReference type="InterPro" id="IPR000073">
    <property type="entry name" value="AB_hydrolase_1"/>
</dbReference>
<dbReference type="STRING" id="1179773.BN6_51090"/>
<evidence type="ECO:0000313" key="2">
    <source>
        <dbReference type="EMBL" id="CCH32375.1"/>
    </source>
</evidence>
<dbReference type="Pfam" id="PF12697">
    <property type="entry name" value="Abhydrolase_6"/>
    <property type="match status" value="1"/>
</dbReference>
<proteinExistence type="predicted"/>
<dbReference type="SUPFAM" id="SSF53474">
    <property type="entry name" value="alpha/beta-Hydrolases"/>
    <property type="match status" value="1"/>
</dbReference>
<accession>K0JWY1</accession>
<dbReference type="InterPro" id="IPR029058">
    <property type="entry name" value="AB_hydrolase_fold"/>
</dbReference>
<dbReference type="eggNOG" id="COG1073">
    <property type="taxonomic scope" value="Bacteria"/>
</dbReference>
<dbReference type="OrthoDB" id="3205934at2"/>
<dbReference type="GO" id="GO:0003824">
    <property type="term" value="F:catalytic activity"/>
    <property type="evidence" value="ECO:0007669"/>
    <property type="project" value="UniProtKB-ARBA"/>
</dbReference>
<reference evidence="2 3" key="1">
    <citation type="journal article" date="2012" name="BMC Genomics">
        <title>Complete genome sequence of Saccharothrix espanaensis DSM 44229T and comparison to the other completely sequenced Pseudonocardiaceae.</title>
        <authorList>
            <person name="Strobel T."/>
            <person name="Al-Dilaimi A."/>
            <person name="Blom J."/>
            <person name="Gessner A."/>
            <person name="Kalinowski J."/>
            <person name="Luzhetska M."/>
            <person name="Puhler A."/>
            <person name="Szczepanowski R."/>
            <person name="Bechthold A."/>
            <person name="Ruckert C."/>
        </authorList>
    </citation>
    <scope>NUCLEOTIDE SEQUENCE [LARGE SCALE GENOMIC DNA]</scope>
    <source>
        <strain evidence="3">ATCC 51144 / DSM 44229 / JCM 9112 / NBRC 15066 / NRRL 15764</strain>
    </source>
</reference>